<reference evidence="1 2" key="1">
    <citation type="submission" date="2024-02" db="EMBL/GenBank/DDBJ databases">
        <title>First draft genome assembly of two strains of Seiridium cardinale.</title>
        <authorList>
            <person name="Emiliani G."/>
            <person name="Scali E."/>
        </authorList>
    </citation>
    <scope>NUCLEOTIDE SEQUENCE [LARGE SCALE GENOMIC DNA]</scope>
    <source>
        <strain evidence="1 2">BM-138-000479</strain>
    </source>
</reference>
<comment type="caution">
    <text evidence="1">The sequence shown here is derived from an EMBL/GenBank/DDBJ whole genome shotgun (WGS) entry which is preliminary data.</text>
</comment>
<dbReference type="Proteomes" id="UP001465668">
    <property type="component" value="Unassembled WGS sequence"/>
</dbReference>
<protein>
    <submittedName>
        <fullName evidence="1">Uncharacterized protein</fullName>
    </submittedName>
</protein>
<sequence>MCPIPLVAAFQSLAEDSSAPDVVRKAAAHHFLQQAAAQTAVDTVKDGLSKPATGIKDFTDTIYSMNCKYFPKYMAQEGNVNIDSIQQQIKDGKLNKHAIMDLSGDLVLQNTEVYLSKVFGAGDVWNFYKAILSRTHLMAKALKFVP</sequence>
<dbReference type="EMBL" id="JARVKM010000036">
    <property type="protein sequence ID" value="KAK9775183.1"/>
    <property type="molecule type" value="Genomic_DNA"/>
</dbReference>
<accession>A0ABR2XMZ2</accession>
<organism evidence="1 2">
    <name type="scientific">Seiridium cardinale</name>
    <dbReference type="NCBI Taxonomy" id="138064"/>
    <lineage>
        <taxon>Eukaryota</taxon>
        <taxon>Fungi</taxon>
        <taxon>Dikarya</taxon>
        <taxon>Ascomycota</taxon>
        <taxon>Pezizomycotina</taxon>
        <taxon>Sordariomycetes</taxon>
        <taxon>Xylariomycetidae</taxon>
        <taxon>Amphisphaeriales</taxon>
        <taxon>Sporocadaceae</taxon>
        <taxon>Seiridium</taxon>
    </lineage>
</organism>
<evidence type="ECO:0000313" key="1">
    <source>
        <dbReference type="EMBL" id="KAK9775183.1"/>
    </source>
</evidence>
<gene>
    <name evidence="1" type="ORF">SCAR479_08159</name>
</gene>
<name>A0ABR2XMZ2_9PEZI</name>
<keyword evidence="2" id="KW-1185">Reference proteome</keyword>
<proteinExistence type="predicted"/>
<evidence type="ECO:0000313" key="2">
    <source>
        <dbReference type="Proteomes" id="UP001465668"/>
    </source>
</evidence>